<comment type="caution">
    <text evidence="2">The sequence shown here is derived from an EMBL/GenBank/DDBJ whole genome shotgun (WGS) entry which is preliminary data.</text>
</comment>
<evidence type="ECO:0000256" key="1">
    <source>
        <dbReference type="SAM" id="SignalP"/>
    </source>
</evidence>
<evidence type="ECO:0000313" key="2">
    <source>
        <dbReference type="EMBL" id="GBM46162.1"/>
    </source>
</evidence>
<dbReference type="EMBL" id="BGPR01001126">
    <property type="protein sequence ID" value="GBM46162.1"/>
    <property type="molecule type" value="Genomic_DNA"/>
</dbReference>
<evidence type="ECO:0000313" key="3">
    <source>
        <dbReference type="Proteomes" id="UP000499080"/>
    </source>
</evidence>
<dbReference type="Proteomes" id="UP000499080">
    <property type="component" value="Unassembled WGS sequence"/>
</dbReference>
<feature type="signal peptide" evidence="1">
    <location>
        <begin position="1"/>
        <end position="20"/>
    </location>
</feature>
<gene>
    <name evidence="2" type="ORF">AVEN_48684_1</name>
</gene>
<keyword evidence="3" id="KW-1185">Reference proteome</keyword>
<protein>
    <submittedName>
        <fullName evidence="2">Uncharacterized protein</fullName>
    </submittedName>
</protein>
<dbReference type="OrthoDB" id="6428920at2759"/>
<reference evidence="2 3" key="1">
    <citation type="journal article" date="2019" name="Sci. Rep.">
        <title>Orb-weaving spider Araneus ventricosus genome elucidates the spidroin gene catalogue.</title>
        <authorList>
            <person name="Kono N."/>
            <person name="Nakamura H."/>
            <person name="Ohtoshi R."/>
            <person name="Moran D.A.P."/>
            <person name="Shinohara A."/>
            <person name="Yoshida Y."/>
            <person name="Fujiwara M."/>
            <person name="Mori M."/>
            <person name="Tomita M."/>
            <person name="Arakawa K."/>
        </authorList>
    </citation>
    <scope>NUCLEOTIDE SEQUENCE [LARGE SCALE GENOMIC DNA]</scope>
</reference>
<proteinExistence type="predicted"/>
<accession>A0A4Y2FXB5</accession>
<keyword evidence="1" id="KW-0732">Signal</keyword>
<name>A0A4Y2FXB5_ARAVE</name>
<sequence>MRIIILLIFQILLVSTSVFAEMNKVEMLKMVCDEDNSNIRQIVAMCIDEMDIEPVNTILCFCLKFS</sequence>
<feature type="chain" id="PRO_5021501594" evidence="1">
    <location>
        <begin position="21"/>
        <end position="66"/>
    </location>
</feature>
<organism evidence="2 3">
    <name type="scientific">Araneus ventricosus</name>
    <name type="common">Orbweaver spider</name>
    <name type="synonym">Epeira ventricosa</name>
    <dbReference type="NCBI Taxonomy" id="182803"/>
    <lineage>
        <taxon>Eukaryota</taxon>
        <taxon>Metazoa</taxon>
        <taxon>Ecdysozoa</taxon>
        <taxon>Arthropoda</taxon>
        <taxon>Chelicerata</taxon>
        <taxon>Arachnida</taxon>
        <taxon>Araneae</taxon>
        <taxon>Araneomorphae</taxon>
        <taxon>Entelegynae</taxon>
        <taxon>Araneoidea</taxon>
        <taxon>Araneidae</taxon>
        <taxon>Araneus</taxon>
    </lineage>
</organism>
<dbReference type="AlphaFoldDB" id="A0A4Y2FXB5"/>